<dbReference type="RefSeq" id="WP_244054858.1">
    <property type="nucleotide sequence ID" value="NZ_BQXH01000005.1"/>
</dbReference>
<dbReference type="InterPro" id="IPR020471">
    <property type="entry name" value="AKR"/>
</dbReference>
<dbReference type="CDD" id="cd19132">
    <property type="entry name" value="AKR_AKR5D1_E1"/>
    <property type="match status" value="1"/>
</dbReference>
<keyword evidence="2" id="KW-0521">NADP</keyword>
<evidence type="ECO:0000256" key="2">
    <source>
        <dbReference type="ARBA" id="ARBA00022857"/>
    </source>
</evidence>
<reference evidence="5" key="1">
    <citation type="journal article" date="2022" name="Int. J. Syst. Evol. Microbiol.">
        <title>A novel species of lactic acid bacteria, Ligilactobacillus pabuli sp. nov., isolated from alfalfa silage.</title>
        <authorList>
            <person name="Tohno M."/>
            <person name="Tanizawa Y."/>
            <person name="Sawada H."/>
            <person name="Sakamoto M."/>
            <person name="Ohkuma M."/>
            <person name="Kobayashi H."/>
        </authorList>
    </citation>
    <scope>NUCLEOTIDE SEQUENCE</scope>
    <source>
        <strain evidence="5">AF129</strain>
    </source>
</reference>
<dbReference type="PROSITE" id="PS00062">
    <property type="entry name" value="ALDOKETO_REDUCTASE_2"/>
    <property type="match status" value="1"/>
</dbReference>
<dbReference type="InterPro" id="IPR036812">
    <property type="entry name" value="NAD(P)_OxRdtase_dom_sf"/>
</dbReference>
<dbReference type="SUPFAM" id="SSF51430">
    <property type="entry name" value="NAD(P)-linked oxidoreductase"/>
    <property type="match status" value="1"/>
</dbReference>
<dbReference type="PRINTS" id="PR00069">
    <property type="entry name" value="ALDKETRDTASE"/>
</dbReference>
<protein>
    <submittedName>
        <fullName evidence="5">2,5-diketo-D-gluconic acid reductase</fullName>
    </submittedName>
</protein>
<sequence>MQIPTITLRDGLELPAIGFGTAGLRGPAGITAINSAINAGYRLLDTAYNYENEGTVGQAIKKAQLPREQLFISSKLPGRHHKYHQAITAIQESLYRAGLDYYDLYLIHWPNPQRAEYVEAWQALLDAKRFGLVRAVGVSNFLPEHLEKLATETGELPELNQIELHPLFSQPELRSYNAEHEIVTQAWSPLGGKTQDLSQPIRNLPLLQSLADKYGKNSGQIILRWEHQLGVLPLPLSHNPQRQAQNLDIFDFKLTTAEVKQICALDQENARVSQQDPRTHEEL</sequence>
<gene>
    <name evidence="5" type="ORF">LPAF129_07810</name>
</gene>
<dbReference type="PIRSF" id="PIRSF000097">
    <property type="entry name" value="AKR"/>
    <property type="match status" value="1"/>
</dbReference>
<dbReference type="Proteomes" id="UP001055149">
    <property type="component" value="Unassembled WGS sequence"/>
</dbReference>
<comment type="similarity">
    <text evidence="1">Belongs to the aldo/keto reductase family.</text>
</comment>
<dbReference type="PROSITE" id="PS00798">
    <property type="entry name" value="ALDOKETO_REDUCTASE_1"/>
    <property type="match status" value="1"/>
</dbReference>
<keyword evidence="6" id="KW-1185">Reference proteome</keyword>
<keyword evidence="3" id="KW-0560">Oxidoreductase</keyword>
<name>A0ABQ5JG98_9LACO</name>
<comment type="caution">
    <text evidence="5">The sequence shown here is derived from an EMBL/GenBank/DDBJ whole genome shotgun (WGS) entry which is preliminary data.</text>
</comment>
<evidence type="ECO:0000256" key="1">
    <source>
        <dbReference type="ARBA" id="ARBA00007905"/>
    </source>
</evidence>
<dbReference type="PANTHER" id="PTHR43827:SF3">
    <property type="entry name" value="NADP-DEPENDENT OXIDOREDUCTASE DOMAIN-CONTAINING PROTEIN"/>
    <property type="match status" value="1"/>
</dbReference>
<dbReference type="Gene3D" id="3.20.20.100">
    <property type="entry name" value="NADP-dependent oxidoreductase domain"/>
    <property type="match status" value="1"/>
</dbReference>
<evidence type="ECO:0000313" key="6">
    <source>
        <dbReference type="Proteomes" id="UP001055149"/>
    </source>
</evidence>
<evidence type="ECO:0000259" key="4">
    <source>
        <dbReference type="Pfam" id="PF00248"/>
    </source>
</evidence>
<proteinExistence type="inferred from homology"/>
<organism evidence="5 6">
    <name type="scientific">Ligilactobacillus pabuli</name>
    <dbReference type="NCBI Taxonomy" id="2886039"/>
    <lineage>
        <taxon>Bacteria</taxon>
        <taxon>Bacillati</taxon>
        <taxon>Bacillota</taxon>
        <taxon>Bacilli</taxon>
        <taxon>Lactobacillales</taxon>
        <taxon>Lactobacillaceae</taxon>
        <taxon>Ligilactobacillus</taxon>
    </lineage>
</organism>
<dbReference type="InterPro" id="IPR018170">
    <property type="entry name" value="Aldo/ket_reductase_CS"/>
</dbReference>
<evidence type="ECO:0000313" key="5">
    <source>
        <dbReference type="EMBL" id="GKS81096.1"/>
    </source>
</evidence>
<evidence type="ECO:0000256" key="3">
    <source>
        <dbReference type="ARBA" id="ARBA00023002"/>
    </source>
</evidence>
<feature type="domain" description="NADP-dependent oxidoreductase" evidence="4">
    <location>
        <begin position="17"/>
        <end position="265"/>
    </location>
</feature>
<accession>A0ABQ5JG98</accession>
<dbReference type="PANTHER" id="PTHR43827">
    <property type="entry name" value="2,5-DIKETO-D-GLUCONIC ACID REDUCTASE"/>
    <property type="match status" value="1"/>
</dbReference>
<dbReference type="Pfam" id="PF00248">
    <property type="entry name" value="Aldo_ket_red"/>
    <property type="match status" value="1"/>
</dbReference>
<dbReference type="InterPro" id="IPR023210">
    <property type="entry name" value="NADP_OxRdtase_dom"/>
</dbReference>
<dbReference type="EMBL" id="BQXH01000005">
    <property type="protein sequence ID" value="GKS81096.1"/>
    <property type="molecule type" value="Genomic_DNA"/>
</dbReference>